<protein>
    <submittedName>
        <fullName evidence="4">TetR family transcriptional regulator</fullName>
    </submittedName>
</protein>
<dbReference type="PRINTS" id="PR00455">
    <property type="entry name" value="HTHTETR"/>
</dbReference>
<dbReference type="InterPro" id="IPR001647">
    <property type="entry name" value="HTH_TetR"/>
</dbReference>
<evidence type="ECO:0000256" key="1">
    <source>
        <dbReference type="ARBA" id="ARBA00023125"/>
    </source>
</evidence>
<feature type="DNA-binding region" description="H-T-H motif" evidence="2">
    <location>
        <begin position="46"/>
        <end position="65"/>
    </location>
</feature>
<dbReference type="AlphaFoldDB" id="A0A4Q7KVW2"/>
<dbReference type="PANTHER" id="PTHR30055">
    <property type="entry name" value="HTH-TYPE TRANSCRIPTIONAL REGULATOR RUTR"/>
    <property type="match status" value="1"/>
</dbReference>
<reference evidence="4 5" key="1">
    <citation type="submission" date="2019-02" db="EMBL/GenBank/DDBJ databases">
        <title>Genomic Encyclopedia of Type Strains, Phase IV (KMG-IV): sequencing the most valuable type-strain genomes for metagenomic binning, comparative biology and taxonomic classification.</title>
        <authorList>
            <person name="Goeker M."/>
        </authorList>
    </citation>
    <scope>NUCLEOTIDE SEQUENCE [LARGE SCALE GENOMIC DNA]</scope>
    <source>
        <strain evidence="4 5">DSM 101727</strain>
    </source>
</reference>
<dbReference type="Gene3D" id="1.10.357.10">
    <property type="entry name" value="Tetracycline Repressor, domain 2"/>
    <property type="match status" value="1"/>
</dbReference>
<name>A0A4Q7KVW2_9PSEU</name>
<dbReference type="SUPFAM" id="SSF46689">
    <property type="entry name" value="Homeodomain-like"/>
    <property type="match status" value="1"/>
</dbReference>
<keyword evidence="1 2" id="KW-0238">DNA-binding</keyword>
<evidence type="ECO:0000313" key="5">
    <source>
        <dbReference type="Proteomes" id="UP000294257"/>
    </source>
</evidence>
<gene>
    <name evidence="4" type="ORF">EV193_103178</name>
</gene>
<organism evidence="4 5">
    <name type="scientific">Herbihabitans rhizosphaerae</name>
    <dbReference type="NCBI Taxonomy" id="1872711"/>
    <lineage>
        <taxon>Bacteria</taxon>
        <taxon>Bacillati</taxon>
        <taxon>Actinomycetota</taxon>
        <taxon>Actinomycetes</taxon>
        <taxon>Pseudonocardiales</taxon>
        <taxon>Pseudonocardiaceae</taxon>
        <taxon>Herbihabitans</taxon>
    </lineage>
</organism>
<dbReference type="PANTHER" id="PTHR30055:SF209">
    <property type="entry name" value="POSSIBLE TRANSCRIPTIONAL REGULATORY PROTEIN (PROBABLY TETR-FAMILY)"/>
    <property type="match status" value="1"/>
</dbReference>
<feature type="domain" description="HTH tetR-type" evidence="3">
    <location>
        <begin position="23"/>
        <end position="83"/>
    </location>
</feature>
<dbReference type="Proteomes" id="UP000294257">
    <property type="component" value="Unassembled WGS sequence"/>
</dbReference>
<comment type="caution">
    <text evidence="4">The sequence shown here is derived from an EMBL/GenBank/DDBJ whole genome shotgun (WGS) entry which is preliminary data.</text>
</comment>
<dbReference type="EMBL" id="SGWQ01000003">
    <property type="protein sequence ID" value="RZS40864.1"/>
    <property type="molecule type" value="Genomic_DNA"/>
</dbReference>
<accession>A0A4Q7KVW2</accession>
<evidence type="ECO:0000256" key="2">
    <source>
        <dbReference type="PROSITE-ProRule" id="PRU00335"/>
    </source>
</evidence>
<dbReference type="Pfam" id="PF00440">
    <property type="entry name" value="TetR_N"/>
    <property type="match status" value="1"/>
</dbReference>
<dbReference type="GO" id="GO:0000976">
    <property type="term" value="F:transcription cis-regulatory region binding"/>
    <property type="evidence" value="ECO:0007669"/>
    <property type="project" value="TreeGrafter"/>
</dbReference>
<evidence type="ECO:0000259" key="3">
    <source>
        <dbReference type="PROSITE" id="PS50977"/>
    </source>
</evidence>
<dbReference type="RefSeq" id="WP_207222585.1">
    <property type="nucleotide sequence ID" value="NZ_SGWQ01000003.1"/>
</dbReference>
<proteinExistence type="predicted"/>
<keyword evidence="5" id="KW-1185">Reference proteome</keyword>
<dbReference type="GO" id="GO:0003700">
    <property type="term" value="F:DNA-binding transcription factor activity"/>
    <property type="evidence" value="ECO:0007669"/>
    <property type="project" value="TreeGrafter"/>
</dbReference>
<evidence type="ECO:0000313" key="4">
    <source>
        <dbReference type="EMBL" id="RZS40864.1"/>
    </source>
</evidence>
<dbReference type="InterPro" id="IPR009057">
    <property type="entry name" value="Homeodomain-like_sf"/>
</dbReference>
<dbReference type="InterPro" id="IPR050109">
    <property type="entry name" value="HTH-type_TetR-like_transc_reg"/>
</dbReference>
<sequence length="205" mass="22325">MTRSQAGELPVVGQRPAERADAVRNRRKILRAAARLLADGGVERLSLDDVAAAAEVGVGTVYRRFRDRTGLAIALLDEREKEFQQAFMSGPPPLGPGAPPADRVRAFLHALVDRVRDQFELVLVAESAEPAIRYGEGAYPFRHFHLVTLLRETVPDRDVDYLAAALLAPLSASLLAHQIRDQGRDVESIRSGIDDLVELTLGGGS</sequence>
<dbReference type="PROSITE" id="PS50977">
    <property type="entry name" value="HTH_TETR_2"/>
    <property type="match status" value="1"/>
</dbReference>